<feature type="domain" description="Polymerase/histidinol phosphatase N-terminal" evidence="5">
    <location>
        <begin position="351"/>
        <end position="418"/>
    </location>
</feature>
<dbReference type="Gene3D" id="3.30.2350.10">
    <property type="entry name" value="Pseudouridine synthase"/>
    <property type="match status" value="1"/>
</dbReference>
<evidence type="ECO:0000256" key="2">
    <source>
        <dbReference type="ARBA" id="ARBA00023235"/>
    </source>
</evidence>
<sequence length="879" mass="96550">MEHRSLPVPDGLDGVRVDAGLAKLLGFSRTQAADIASSGGASLDGRPVDKSDRLRAGGWLEVTWAPPRTLEVEPIPVPDLGIVHDDDEIVVVDKPAGVAAHPSLGWEGPTVVGALAASGYRISTSGAAERQGVVHRLDAGTSGLMVVAKSEYAYTMLKRAFHDREVEKIYHAVVQGHPDPFAGTIDAPVGRHPRSEWRFAVTVDGKHAVTHYETIEAFPYASLLEIHLETGRTHQIRVHMSAQRHPCAGDAMYGADPTLSARLGLTRQWLHAKQLSFVHPGTGSGRPTRRSTRPTCSTRSTCSRATEPRSRASTAASPRPIVGGSPYTVNTPEHASQHHPKRSPVAADSFVHLHVHSEYSMLDGAARVGELMKAAAAEGMPAVAMTDHGNVFGAFDFWKQATDAGVKPIIGTEAYLTPGTHRSDKTRVRWGNGGGDDVSGAGAYTHMTLLSETNEGMHNLFRLSSRASIEGYYFKPRMDRELLQTYSKGLIATTGCPSGEVQTRLRLGQYDEAVAAAAEFRDIFGRENFFAEIMDHGLGIEKRIMDDLLRLARQLDLPLVATNDLHYTHAHDAKSHAALLCVQSGSTLDDPNRFKFDADEFYLKSAAEMRHLFRDHPEACDNTLLIAERCDVQFNTNANYMPRFPVPEGEDEQSWFVKEVERGLHERYPGGIPDEVRKQADYEVGVISQMGFPGYFLVVADFINWSKRNGIRVGPGRGSGAGSMAAYAMKITDLDPLQHGLIFERFLNPDRVSMPDFDVDFDERRRGEVIRYVTEKYGDERVAQIVTYGTIKAKQALKDSSRVLGFPFGMGEKLTKAMPPAVMGKDIPLSGILDRDHARYKEAGDIRALIETDPEAKTVFETALGLENLKRQWGCTPQA</sequence>
<evidence type="ECO:0000259" key="5">
    <source>
        <dbReference type="SMART" id="SM00481"/>
    </source>
</evidence>
<dbReference type="Gene3D" id="1.10.10.1600">
    <property type="entry name" value="Bacterial DNA polymerase III alpha subunit, thumb domain"/>
    <property type="match status" value="1"/>
</dbReference>
<dbReference type="CDD" id="cd12113">
    <property type="entry name" value="PHP_PolIIIA_DnaE3"/>
    <property type="match status" value="1"/>
</dbReference>
<evidence type="ECO:0000256" key="4">
    <source>
        <dbReference type="SAM" id="MobiDB-lite"/>
    </source>
</evidence>
<dbReference type="InterPro" id="IPR016195">
    <property type="entry name" value="Pol/histidinol_Pase-like"/>
</dbReference>
<keyword evidence="3" id="KW-0694">RNA-binding</keyword>
<reference evidence="7" key="1">
    <citation type="journal article" date="2019" name="Int. J. Syst. Evol. Microbiol.">
        <title>The Global Catalogue of Microorganisms (GCM) 10K type strain sequencing project: providing services to taxonomists for standard genome sequencing and annotation.</title>
        <authorList>
            <consortium name="The Broad Institute Genomics Platform"/>
            <consortium name="The Broad Institute Genome Sequencing Center for Infectious Disease"/>
            <person name="Wu L."/>
            <person name="Ma J."/>
        </authorList>
    </citation>
    <scope>NUCLEOTIDE SEQUENCE [LARGE SCALE GENOMIC DNA]</scope>
    <source>
        <strain evidence="7">NBRC 109019</strain>
    </source>
</reference>
<organism evidence="6 7">
    <name type="scientific">Agromyces marinus</name>
    <dbReference type="NCBI Taxonomy" id="1389020"/>
    <lineage>
        <taxon>Bacteria</taxon>
        <taxon>Bacillati</taxon>
        <taxon>Actinomycetota</taxon>
        <taxon>Actinomycetes</taxon>
        <taxon>Micrococcales</taxon>
        <taxon>Microbacteriaceae</taxon>
        <taxon>Agromyces</taxon>
    </lineage>
</organism>
<dbReference type="PANTHER" id="PTHR32294">
    <property type="entry name" value="DNA POLYMERASE III SUBUNIT ALPHA"/>
    <property type="match status" value="1"/>
</dbReference>
<dbReference type="Pfam" id="PF00849">
    <property type="entry name" value="PseudoU_synth_2"/>
    <property type="match status" value="1"/>
</dbReference>
<dbReference type="Gene3D" id="3.10.290.10">
    <property type="entry name" value="RNA-binding S4 domain"/>
    <property type="match status" value="1"/>
</dbReference>
<name>A0ABN6YBG4_9MICO</name>
<dbReference type="Pfam" id="PF07733">
    <property type="entry name" value="DNA_pol3_alpha"/>
    <property type="match status" value="1"/>
</dbReference>
<feature type="compositionally biased region" description="Low complexity" evidence="4">
    <location>
        <begin position="293"/>
        <end position="304"/>
    </location>
</feature>
<dbReference type="CDD" id="cd02869">
    <property type="entry name" value="PseudoU_synth_RluA_like"/>
    <property type="match status" value="1"/>
</dbReference>
<keyword evidence="2" id="KW-0413">Isomerase</keyword>
<dbReference type="InterPro" id="IPR004805">
    <property type="entry name" value="DnaE2/DnaE/PolC"/>
</dbReference>
<evidence type="ECO:0000256" key="1">
    <source>
        <dbReference type="ARBA" id="ARBA00010876"/>
    </source>
</evidence>
<dbReference type="Pfam" id="PF02811">
    <property type="entry name" value="PHP"/>
    <property type="match status" value="1"/>
</dbReference>
<gene>
    <name evidence="6" type="ORF">GCM10025870_03730</name>
</gene>
<dbReference type="InterPro" id="IPR006145">
    <property type="entry name" value="PsdUridine_synth_RsuA/RluA"/>
</dbReference>
<dbReference type="PROSITE" id="PS01129">
    <property type="entry name" value="PSI_RLU"/>
    <property type="match status" value="1"/>
</dbReference>
<protein>
    <recommendedName>
        <fullName evidence="5">Polymerase/histidinol phosphatase N-terminal domain-containing protein</fullName>
    </recommendedName>
</protein>
<evidence type="ECO:0000313" key="6">
    <source>
        <dbReference type="EMBL" id="BDZ53300.1"/>
    </source>
</evidence>
<dbReference type="InterPro" id="IPR011708">
    <property type="entry name" value="DNA_pol3_alpha_NTPase_dom"/>
</dbReference>
<comment type="similarity">
    <text evidence="1">Belongs to the pseudouridine synthase RluA family.</text>
</comment>
<dbReference type="PROSITE" id="PS50889">
    <property type="entry name" value="S4"/>
    <property type="match status" value="1"/>
</dbReference>
<dbReference type="InterPro" id="IPR003141">
    <property type="entry name" value="Pol/His_phosphatase_N"/>
</dbReference>
<evidence type="ECO:0000256" key="3">
    <source>
        <dbReference type="PROSITE-ProRule" id="PRU00182"/>
    </source>
</evidence>
<dbReference type="EMBL" id="AP027734">
    <property type="protein sequence ID" value="BDZ53300.1"/>
    <property type="molecule type" value="Genomic_DNA"/>
</dbReference>
<dbReference type="InterPro" id="IPR006225">
    <property type="entry name" value="PsdUridine_synth_RluC/D"/>
</dbReference>
<dbReference type="InterPro" id="IPR036986">
    <property type="entry name" value="S4_RNA-bd_sf"/>
</dbReference>
<dbReference type="InterPro" id="IPR004013">
    <property type="entry name" value="PHP_dom"/>
</dbReference>
<accession>A0ABN6YBG4</accession>
<dbReference type="Gene3D" id="3.20.20.140">
    <property type="entry name" value="Metal-dependent hydrolases"/>
    <property type="match status" value="1"/>
</dbReference>
<dbReference type="SMART" id="SM00481">
    <property type="entry name" value="POLIIIAc"/>
    <property type="match status" value="1"/>
</dbReference>
<dbReference type="Proteomes" id="UP001321477">
    <property type="component" value="Chromosome"/>
</dbReference>
<dbReference type="InterPro" id="IPR006224">
    <property type="entry name" value="PsdUridine_synth_RluA-like_CS"/>
</dbReference>
<dbReference type="PANTHER" id="PTHR32294:SF0">
    <property type="entry name" value="DNA POLYMERASE III SUBUNIT ALPHA"/>
    <property type="match status" value="1"/>
</dbReference>
<dbReference type="SUPFAM" id="SSF89550">
    <property type="entry name" value="PHP domain-like"/>
    <property type="match status" value="1"/>
</dbReference>
<dbReference type="SUPFAM" id="SSF55120">
    <property type="entry name" value="Pseudouridine synthase"/>
    <property type="match status" value="1"/>
</dbReference>
<feature type="region of interest" description="Disordered" evidence="4">
    <location>
        <begin position="278"/>
        <end position="343"/>
    </location>
</feature>
<evidence type="ECO:0000313" key="7">
    <source>
        <dbReference type="Proteomes" id="UP001321477"/>
    </source>
</evidence>
<keyword evidence="7" id="KW-1185">Reference proteome</keyword>
<dbReference type="InterPro" id="IPR020103">
    <property type="entry name" value="PsdUridine_synth_cat_dom_sf"/>
</dbReference>
<dbReference type="NCBIfam" id="TIGR00005">
    <property type="entry name" value="rluA_subfam"/>
    <property type="match status" value="1"/>
</dbReference>
<dbReference type="NCBIfam" id="TIGR00594">
    <property type="entry name" value="polc"/>
    <property type="match status" value="1"/>
</dbReference>
<proteinExistence type="inferred from homology"/>
<dbReference type="InterPro" id="IPR041931">
    <property type="entry name" value="DNA_pol3_alpha_thumb_dom"/>
</dbReference>